<reference evidence="3 4" key="2">
    <citation type="journal article" date="2010" name="J. Bacteriol.">
        <title>Genome sequence of the polysaccharide-degrading, thermophilic anaerobe Spirochaeta thermophila DSM 6192.</title>
        <authorList>
            <person name="Angelov A."/>
            <person name="Liebl S."/>
            <person name="Ballschmiter M."/>
            <person name="Bomeke M."/>
            <person name="Lehmann R."/>
            <person name="Liesegang H."/>
            <person name="Daniel R."/>
            <person name="Liebl W."/>
        </authorList>
    </citation>
    <scope>NUCLEOTIDE SEQUENCE [LARGE SCALE GENOMIC DNA]</scope>
    <source>
        <strain evidence="4">ATCC 49972 / DSM 6192 / RI 19.B1</strain>
    </source>
</reference>
<dbReference type="RefSeq" id="WP_013312893.1">
    <property type="nucleotide sequence ID" value="NC_014484.1"/>
</dbReference>
<evidence type="ECO:0000313" key="4">
    <source>
        <dbReference type="Proteomes" id="UP000001296"/>
    </source>
</evidence>
<dbReference type="Pfam" id="PF14360">
    <property type="entry name" value="PAP2_C"/>
    <property type="match status" value="1"/>
</dbReference>
<reference key="1">
    <citation type="submission" date="2009-08" db="EMBL/GenBank/DDBJ databases">
        <title>The genome sequence of Spirochaeta thermophila DSM6192.</title>
        <authorList>
            <person name="Angelov A."/>
            <person name="Mientus M."/>
            <person name="Wittenberg S."/>
            <person name="Lehmann R."/>
            <person name="Liesegang H."/>
            <person name="Daniel R."/>
            <person name="Liebl W."/>
        </authorList>
    </citation>
    <scope>NUCLEOTIDE SEQUENCE</scope>
    <source>
        <strain>DSM 6192</strain>
    </source>
</reference>
<protein>
    <recommendedName>
        <fullName evidence="2">Sphingomyelin synthase-like domain-containing protein</fullName>
    </recommendedName>
</protein>
<keyword evidence="1" id="KW-1133">Transmembrane helix</keyword>
<dbReference type="Proteomes" id="UP000001296">
    <property type="component" value="Chromosome"/>
</dbReference>
<accession>E0RTZ6</accession>
<dbReference type="AlphaFoldDB" id="E0RTZ6"/>
<feature type="transmembrane region" description="Helical" evidence="1">
    <location>
        <begin position="88"/>
        <end position="107"/>
    </location>
</feature>
<feature type="domain" description="Sphingomyelin synthase-like" evidence="2">
    <location>
        <begin position="152"/>
        <end position="211"/>
    </location>
</feature>
<organism evidence="3 4">
    <name type="scientific">Winmispira thermophila (strain ATCC 49972 / DSM 6192 / RI 19.B1)</name>
    <name type="common">Spirochaeta thermophila</name>
    <dbReference type="NCBI Taxonomy" id="665571"/>
    <lineage>
        <taxon>Bacteria</taxon>
        <taxon>Pseudomonadati</taxon>
        <taxon>Spirochaetota</taxon>
        <taxon>Spirochaetia</taxon>
        <taxon>Winmispirales</taxon>
        <taxon>Winmispiraceae</taxon>
        <taxon>Winmispira</taxon>
    </lineage>
</organism>
<evidence type="ECO:0000259" key="2">
    <source>
        <dbReference type="Pfam" id="PF14360"/>
    </source>
</evidence>
<feature type="transmembrane region" description="Helical" evidence="1">
    <location>
        <begin position="177"/>
        <end position="197"/>
    </location>
</feature>
<evidence type="ECO:0000313" key="3">
    <source>
        <dbReference type="EMBL" id="ADN01052.1"/>
    </source>
</evidence>
<dbReference type="InterPro" id="IPR025749">
    <property type="entry name" value="Sphingomyelin_synth-like_dom"/>
</dbReference>
<dbReference type="HOGENOM" id="CLU_101792_0_0_12"/>
<feature type="transmembrane region" description="Helical" evidence="1">
    <location>
        <begin position="154"/>
        <end position="170"/>
    </location>
</feature>
<sequence>MSADHGEGSGRMSVQDHGRSFLLGWWSRVRPLLSSKRYLGDLLASGSLLFFLVRVVYLEWLREYLAALPPNPIPDRILELAGPYNLDFFVSTYIVLMGTLLVLHVVLTCPERLPFYLKVYSLLYALKFAGLPTTALTAPADAIFDTFDPIENDLFFSGHTAFMFLSFLLVRHSSRPLSWAFLGSTFLEAACVLLMHMHYTIDVYAAPFFAYGTYRIAFLLFGKNAVAYEALRTARGGG</sequence>
<name>E0RTZ6_WINT6</name>
<dbReference type="PaxDb" id="665571-STHERM_c00760"/>
<gene>
    <name evidence="3" type="ordered locus">STHERM_c00760</name>
</gene>
<feature type="transmembrane region" description="Helical" evidence="1">
    <location>
        <begin position="119"/>
        <end position="142"/>
    </location>
</feature>
<feature type="transmembrane region" description="Helical" evidence="1">
    <location>
        <begin position="203"/>
        <end position="222"/>
    </location>
</feature>
<dbReference type="EMBL" id="CP001698">
    <property type="protein sequence ID" value="ADN01052.1"/>
    <property type="molecule type" value="Genomic_DNA"/>
</dbReference>
<keyword evidence="1" id="KW-0812">Transmembrane</keyword>
<dbReference type="KEGG" id="sta:STHERM_c00760"/>
<proteinExistence type="predicted"/>
<evidence type="ECO:0000256" key="1">
    <source>
        <dbReference type="SAM" id="Phobius"/>
    </source>
</evidence>
<keyword evidence="1" id="KW-0472">Membrane</keyword>